<gene>
    <name evidence="2" type="ORF">Tco_1003471</name>
</gene>
<organism evidence="2 3">
    <name type="scientific">Tanacetum coccineum</name>
    <dbReference type="NCBI Taxonomy" id="301880"/>
    <lineage>
        <taxon>Eukaryota</taxon>
        <taxon>Viridiplantae</taxon>
        <taxon>Streptophyta</taxon>
        <taxon>Embryophyta</taxon>
        <taxon>Tracheophyta</taxon>
        <taxon>Spermatophyta</taxon>
        <taxon>Magnoliopsida</taxon>
        <taxon>eudicotyledons</taxon>
        <taxon>Gunneridae</taxon>
        <taxon>Pentapetalae</taxon>
        <taxon>asterids</taxon>
        <taxon>campanulids</taxon>
        <taxon>Asterales</taxon>
        <taxon>Asteraceae</taxon>
        <taxon>Asteroideae</taxon>
        <taxon>Anthemideae</taxon>
        <taxon>Anthemidinae</taxon>
        <taxon>Tanacetum</taxon>
    </lineage>
</organism>
<comment type="caution">
    <text evidence="2">The sequence shown here is derived from an EMBL/GenBank/DDBJ whole genome shotgun (WGS) entry which is preliminary data.</text>
</comment>
<proteinExistence type="predicted"/>
<feature type="region of interest" description="Disordered" evidence="1">
    <location>
        <begin position="38"/>
        <end position="61"/>
    </location>
</feature>
<keyword evidence="3" id="KW-1185">Reference proteome</keyword>
<name>A0ABQ5F955_9ASTR</name>
<evidence type="ECO:0000313" key="2">
    <source>
        <dbReference type="EMBL" id="GJT59938.1"/>
    </source>
</evidence>
<evidence type="ECO:0000313" key="3">
    <source>
        <dbReference type="Proteomes" id="UP001151760"/>
    </source>
</evidence>
<evidence type="ECO:0000256" key="1">
    <source>
        <dbReference type="SAM" id="MobiDB-lite"/>
    </source>
</evidence>
<dbReference type="EMBL" id="BQNB010017153">
    <property type="protein sequence ID" value="GJT59938.1"/>
    <property type="molecule type" value="Genomic_DNA"/>
</dbReference>
<accession>A0ABQ5F955</accession>
<protein>
    <submittedName>
        <fullName evidence="2">Uncharacterized protein</fullName>
    </submittedName>
</protein>
<reference evidence="2" key="2">
    <citation type="submission" date="2022-01" db="EMBL/GenBank/DDBJ databases">
        <authorList>
            <person name="Yamashiro T."/>
            <person name="Shiraishi A."/>
            <person name="Satake H."/>
            <person name="Nakayama K."/>
        </authorList>
    </citation>
    <scope>NUCLEOTIDE SEQUENCE</scope>
</reference>
<reference evidence="2" key="1">
    <citation type="journal article" date="2022" name="Int. J. Mol. Sci.">
        <title>Draft Genome of Tanacetum Coccineum: Genomic Comparison of Closely Related Tanacetum-Family Plants.</title>
        <authorList>
            <person name="Yamashiro T."/>
            <person name="Shiraishi A."/>
            <person name="Nakayama K."/>
            <person name="Satake H."/>
        </authorList>
    </citation>
    <scope>NUCLEOTIDE SEQUENCE</scope>
</reference>
<sequence>MFGRTSSLGAQIRSIMAEPLSPDHVFDFLADDLTLDLEDPDMEVEEDPEEDLKEESEEDPEQVIPHVVVVWRL</sequence>
<dbReference type="Proteomes" id="UP001151760">
    <property type="component" value="Unassembled WGS sequence"/>
</dbReference>